<dbReference type="EMBL" id="JBHSRD010000006">
    <property type="protein sequence ID" value="MFC6008652.1"/>
    <property type="molecule type" value="Genomic_DNA"/>
</dbReference>
<dbReference type="Proteomes" id="UP001596189">
    <property type="component" value="Unassembled WGS sequence"/>
</dbReference>
<dbReference type="SUPFAM" id="SSF53756">
    <property type="entry name" value="UDP-Glycosyltransferase/glycogen phosphorylase"/>
    <property type="match status" value="1"/>
</dbReference>
<dbReference type="InterPro" id="IPR000073">
    <property type="entry name" value="AB_hydrolase_1"/>
</dbReference>
<dbReference type="SUPFAM" id="SSF53474">
    <property type="entry name" value="alpha/beta-Hydrolases"/>
    <property type="match status" value="1"/>
</dbReference>
<dbReference type="InterPro" id="IPR029058">
    <property type="entry name" value="AB_hydrolase_fold"/>
</dbReference>
<protein>
    <submittedName>
        <fullName evidence="4">Alpha/beta fold hydrolase</fullName>
    </submittedName>
</protein>
<organism evidence="4 5">
    <name type="scientific">Angustibacter luteus</name>
    <dbReference type="NCBI Taxonomy" id="658456"/>
    <lineage>
        <taxon>Bacteria</taxon>
        <taxon>Bacillati</taxon>
        <taxon>Actinomycetota</taxon>
        <taxon>Actinomycetes</taxon>
        <taxon>Kineosporiales</taxon>
        <taxon>Kineosporiaceae</taxon>
    </lineage>
</organism>
<accession>A0ABW1JIG5</accession>
<name>A0ABW1JIG5_9ACTN</name>
<proteinExistence type="predicted"/>
<dbReference type="GO" id="GO:0016787">
    <property type="term" value="F:hydrolase activity"/>
    <property type="evidence" value="ECO:0007669"/>
    <property type="project" value="UniProtKB-KW"/>
</dbReference>
<gene>
    <name evidence="4" type="ORF">ACFQDO_16070</name>
</gene>
<evidence type="ECO:0000259" key="2">
    <source>
        <dbReference type="Pfam" id="PF00561"/>
    </source>
</evidence>
<dbReference type="InterPro" id="IPR007235">
    <property type="entry name" value="Glyco_trans_28_C"/>
</dbReference>
<evidence type="ECO:0000259" key="3">
    <source>
        <dbReference type="Pfam" id="PF04101"/>
    </source>
</evidence>
<evidence type="ECO:0000313" key="4">
    <source>
        <dbReference type="EMBL" id="MFC6008652.1"/>
    </source>
</evidence>
<feature type="domain" description="Glycosyl transferase family 28 C-terminal" evidence="3">
    <location>
        <begin position="551"/>
        <end position="690"/>
    </location>
</feature>
<keyword evidence="1 4" id="KW-0378">Hydrolase</keyword>
<keyword evidence="5" id="KW-1185">Reference proteome</keyword>
<feature type="domain" description="AB hydrolase-1" evidence="2">
    <location>
        <begin position="35"/>
        <end position="275"/>
    </location>
</feature>
<dbReference type="RefSeq" id="WP_345714602.1">
    <property type="nucleotide sequence ID" value="NZ_BAABFP010000002.1"/>
</dbReference>
<dbReference type="Gene3D" id="3.40.50.1820">
    <property type="entry name" value="alpha/beta hydrolase"/>
    <property type="match status" value="1"/>
</dbReference>
<dbReference type="Pfam" id="PF04101">
    <property type="entry name" value="Glyco_tran_28_C"/>
    <property type="match status" value="1"/>
</dbReference>
<comment type="caution">
    <text evidence="4">The sequence shown here is derived from an EMBL/GenBank/DDBJ whole genome shotgun (WGS) entry which is preliminary data.</text>
</comment>
<dbReference type="PANTHER" id="PTHR43798:SF31">
    <property type="entry name" value="AB HYDROLASE SUPERFAMILY PROTEIN YCLE"/>
    <property type="match status" value="1"/>
</dbReference>
<dbReference type="InterPro" id="IPR050266">
    <property type="entry name" value="AB_hydrolase_sf"/>
</dbReference>
<dbReference type="Pfam" id="PF00561">
    <property type="entry name" value="Abhydrolase_1"/>
    <property type="match status" value="1"/>
</dbReference>
<evidence type="ECO:0000256" key="1">
    <source>
        <dbReference type="ARBA" id="ARBA00022801"/>
    </source>
</evidence>
<reference evidence="5" key="1">
    <citation type="journal article" date="2019" name="Int. J. Syst. Evol. Microbiol.">
        <title>The Global Catalogue of Microorganisms (GCM) 10K type strain sequencing project: providing services to taxonomists for standard genome sequencing and annotation.</title>
        <authorList>
            <consortium name="The Broad Institute Genomics Platform"/>
            <consortium name="The Broad Institute Genome Sequencing Center for Infectious Disease"/>
            <person name="Wu L."/>
            <person name="Ma J."/>
        </authorList>
    </citation>
    <scope>NUCLEOTIDE SEQUENCE [LARGE SCALE GENOMIC DNA]</scope>
    <source>
        <strain evidence="5">KACC 14249</strain>
    </source>
</reference>
<evidence type="ECO:0000313" key="5">
    <source>
        <dbReference type="Proteomes" id="UP001596189"/>
    </source>
</evidence>
<dbReference type="Gene3D" id="3.40.50.2000">
    <property type="entry name" value="Glycogen Phosphorylase B"/>
    <property type="match status" value="1"/>
</dbReference>
<sequence length="712" mass="78657">MGHDPSRAADPDVEGVVERDGVALAYEVYGQDHRPTVVLVPTWSIVPSRFWKAQIGYLSRHYRVVTFDGRGSGRSGRPEGAAAYSNEEYAADIVAVLDATETDRAVLVSLSCGAAWTVHVAAGHPDRVLGLFSIAPSCGLRVPNQQRDHIPWLEPIESHEGWEKYNAPYWLGGGYDDFVDYFFGRMFTEPHSTKQVEDCVGWAHEISPNTLADTVSGRIGCDGAVCTDIEPLCAQVTCPVTVVHGTEDQIRPHSIGERLAELTGGSLVLLDGVGHGPPARDPVRTNHLIAEFVDRVCPRPPATTTWVRAARRPRRALYLSSPIGLGHAQRDAAIAAELRQLHPDLQIDWLAQHPVTTVLGERGERVHLASALLRNESGHIEHESGEHDLHAFQAIRRMDEILVHNFMVFADVVEQEPYDLVIGDEAWDVDYFLHENPELKRFSFAWMTDFVGWLPMPDGGAREAALTADYNAEMLEQRARFSRVRDRSVFVGNPDDIVDDEFGPGLPRIRDWTEQNFDFAGYVTGFDPAAVQGSERVREHLGISPDERLCLVTVGGSGVGGSLLRRVVDAVPLARQLVPELRFVFVTGPRIDPASLPMPAGAQVVGYVPDLYRHLAACDLAVVQGGLTTCMELTALRKPFVYVPLRNHFEQNRHVRQRLDRYEAGRFLPYEDAVDPDGLAEAIGKEVTRSVAYRPVETDGAARAAALLADLL</sequence>
<dbReference type="PANTHER" id="PTHR43798">
    <property type="entry name" value="MONOACYLGLYCEROL LIPASE"/>
    <property type="match status" value="1"/>
</dbReference>